<dbReference type="InterPro" id="IPR007393">
    <property type="entry name" value="YlxR_dom"/>
</dbReference>
<dbReference type="PANTHER" id="PTHR34215:SF1">
    <property type="entry name" value="YLXR DOMAIN-CONTAINING PROTEIN"/>
    <property type="match status" value="1"/>
</dbReference>
<evidence type="ECO:0000313" key="4">
    <source>
        <dbReference type="Proteomes" id="UP000322876"/>
    </source>
</evidence>
<dbReference type="AlphaFoldDB" id="A0A5A8F2N0"/>
<dbReference type="InterPro" id="IPR029064">
    <property type="entry name" value="Ribosomal_eL30-like_sf"/>
</dbReference>
<sequence length="194" mass="22752">MGSKAIRTCIACNTEKYKDELLRFVIVDGQLVFDLKQKLEGRGCYLCFSKECFKKSTKKRLFQKHLKSNILEDISFFALCKNVRETYKRYIYTLLRVNIISKNIVEGIFKVKEALKEEKAFLCLFPSDVSKNSKDKLTNLIIRKKVPFYMLDDKKTVAINIHRPIRGAYAVLDKKLANVMIEKLEKIKQIKKWI</sequence>
<accession>A0A5A8F2N0</accession>
<proteinExistence type="predicted"/>
<dbReference type="Gene3D" id="3.30.1330.30">
    <property type="match status" value="1"/>
</dbReference>
<dbReference type="Gene3D" id="3.30.1230.10">
    <property type="entry name" value="YlxR-like"/>
    <property type="match status" value="1"/>
</dbReference>
<dbReference type="SUPFAM" id="SSF64376">
    <property type="entry name" value="YlxR-like"/>
    <property type="match status" value="1"/>
</dbReference>
<dbReference type="InterPro" id="IPR004038">
    <property type="entry name" value="Ribosomal_eL8/eL30/eS12/Gad45"/>
</dbReference>
<dbReference type="Pfam" id="PF01248">
    <property type="entry name" value="Ribosomal_L7Ae"/>
    <property type="match status" value="1"/>
</dbReference>
<name>A0A5A8F2N0_9BACT</name>
<dbReference type="Proteomes" id="UP000322876">
    <property type="component" value="Unassembled WGS sequence"/>
</dbReference>
<keyword evidence="4" id="KW-1185">Reference proteome</keyword>
<dbReference type="PANTHER" id="PTHR34215">
    <property type="entry name" value="BLL0784 PROTEIN"/>
    <property type="match status" value="1"/>
</dbReference>
<reference evidence="3 4" key="1">
    <citation type="submission" date="2019-06" db="EMBL/GenBank/DDBJ databases">
        <title>Genomic insights into carbon and energy metabolism of Deferribacter autotrophicus revealed new metabolic traits in the phylum Deferribacteres.</title>
        <authorList>
            <person name="Slobodkin A.I."/>
            <person name="Slobodkina G.B."/>
            <person name="Allioux M."/>
            <person name="Alain K."/>
            <person name="Jebbar M."/>
            <person name="Shadrin V."/>
            <person name="Kublanov I.V."/>
            <person name="Toshchakov S.V."/>
            <person name="Bonch-Osmolovskaya E.A."/>
        </authorList>
    </citation>
    <scope>NUCLEOTIDE SEQUENCE [LARGE SCALE GENOMIC DNA]</scope>
    <source>
        <strain evidence="3 4">SL50</strain>
    </source>
</reference>
<comment type="caution">
    <text evidence="3">The sequence shown here is derived from an EMBL/GenBank/DDBJ whole genome shotgun (WGS) entry which is preliminary data.</text>
</comment>
<evidence type="ECO:0000259" key="2">
    <source>
        <dbReference type="Pfam" id="PF04296"/>
    </source>
</evidence>
<evidence type="ECO:0000259" key="1">
    <source>
        <dbReference type="Pfam" id="PF01248"/>
    </source>
</evidence>
<dbReference type="RefSeq" id="WP_149266384.1">
    <property type="nucleotide sequence ID" value="NZ_VFJB01000005.1"/>
</dbReference>
<feature type="domain" description="YlxR" evidence="2">
    <location>
        <begin position="7"/>
        <end position="74"/>
    </location>
</feature>
<dbReference type="EMBL" id="VFJB01000005">
    <property type="protein sequence ID" value="KAA0258063.1"/>
    <property type="molecule type" value="Genomic_DNA"/>
</dbReference>
<dbReference type="Pfam" id="PF04296">
    <property type="entry name" value="YlxR"/>
    <property type="match status" value="1"/>
</dbReference>
<organism evidence="3 4">
    <name type="scientific">Deferribacter autotrophicus</name>
    <dbReference type="NCBI Taxonomy" id="500465"/>
    <lineage>
        <taxon>Bacteria</taxon>
        <taxon>Pseudomonadati</taxon>
        <taxon>Deferribacterota</taxon>
        <taxon>Deferribacteres</taxon>
        <taxon>Deferribacterales</taxon>
        <taxon>Deferribacteraceae</taxon>
        <taxon>Deferribacter</taxon>
    </lineage>
</organism>
<evidence type="ECO:0000313" key="3">
    <source>
        <dbReference type="EMBL" id="KAA0258063.1"/>
    </source>
</evidence>
<gene>
    <name evidence="3" type="ORF">FHQ18_06610</name>
</gene>
<dbReference type="InterPro" id="IPR035931">
    <property type="entry name" value="YlxR-like_sf"/>
</dbReference>
<feature type="domain" description="Ribosomal protein eL8/eL30/eS12/Gadd45" evidence="1">
    <location>
        <begin position="91"/>
        <end position="176"/>
    </location>
</feature>
<protein>
    <submittedName>
        <fullName evidence="3">DUF448 domain-containing protein</fullName>
    </submittedName>
</protein>
<dbReference type="InterPro" id="IPR037465">
    <property type="entry name" value="YlxR"/>
</dbReference>
<dbReference type="OrthoDB" id="9813251at2"/>
<dbReference type="SUPFAM" id="SSF55315">
    <property type="entry name" value="L30e-like"/>
    <property type="match status" value="1"/>
</dbReference>